<evidence type="ECO:0000313" key="1">
    <source>
        <dbReference type="EMBL" id="JAH12348.1"/>
    </source>
</evidence>
<accession>A0A0E9Q8C3</accession>
<dbReference type="AlphaFoldDB" id="A0A0E9Q8C3"/>
<proteinExistence type="predicted"/>
<sequence>MSDNMQPLMTALHVYTHATL</sequence>
<organism evidence="1">
    <name type="scientific">Anguilla anguilla</name>
    <name type="common">European freshwater eel</name>
    <name type="synonym">Muraena anguilla</name>
    <dbReference type="NCBI Taxonomy" id="7936"/>
    <lineage>
        <taxon>Eukaryota</taxon>
        <taxon>Metazoa</taxon>
        <taxon>Chordata</taxon>
        <taxon>Craniata</taxon>
        <taxon>Vertebrata</taxon>
        <taxon>Euteleostomi</taxon>
        <taxon>Actinopterygii</taxon>
        <taxon>Neopterygii</taxon>
        <taxon>Teleostei</taxon>
        <taxon>Anguilliformes</taxon>
        <taxon>Anguillidae</taxon>
        <taxon>Anguilla</taxon>
    </lineage>
</organism>
<name>A0A0E9Q8C3_ANGAN</name>
<dbReference type="EMBL" id="GBXM01096229">
    <property type="protein sequence ID" value="JAH12348.1"/>
    <property type="molecule type" value="Transcribed_RNA"/>
</dbReference>
<reference evidence="1" key="1">
    <citation type="submission" date="2014-11" db="EMBL/GenBank/DDBJ databases">
        <authorList>
            <person name="Amaro Gonzalez C."/>
        </authorList>
    </citation>
    <scope>NUCLEOTIDE SEQUENCE</scope>
</reference>
<reference evidence="1" key="2">
    <citation type="journal article" date="2015" name="Fish Shellfish Immunol.">
        <title>Early steps in the European eel (Anguilla anguilla)-Vibrio vulnificus interaction in the gills: Role of the RtxA13 toxin.</title>
        <authorList>
            <person name="Callol A."/>
            <person name="Pajuelo D."/>
            <person name="Ebbesson L."/>
            <person name="Teles M."/>
            <person name="MacKenzie S."/>
            <person name="Amaro C."/>
        </authorList>
    </citation>
    <scope>NUCLEOTIDE SEQUENCE</scope>
</reference>
<protein>
    <submittedName>
        <fullName evidence="1">Uncharacterized protein</fullName>
    </submittedName>
</protein>